<sequence>MNAKQLLKDAEQRMMTEYHKDLAHASAQELHNAISGAAMDALAPVWVKKEEARSSRRQAAYLSMEFLVGRLVYNNLYCMGLLDEVKSLLKEKGVDITLLEDVEDDAFGNGGLGRLAACFLDSAVTCNVPLTGYGLRFRYGLFKQEFVDGRQVELPDDWSRFGDPWSVRRLDEAVVVSMKTGDVLAVPYDMPVVGFGAKNVGTLRLWQTESLNEIDFAVFNSQDYAKAAAAKNQAEDITKFLYPNDTKKEGKQLRVKQQYVLVSATMQDILRAYRKRHGSDYSFFSREVAAQLNDTHPTMAIPELIRLLGEDGVSFEDAFLIARDTFAYTNHTVMQEALEKWDLSLLSSVCPQIVSIIKKIDARFRREMKKAGKEITPSLCIILDGRVHMAELATYATHAINGVAALHSEILKNDVFADWYQLYPERFQNKTNGITQRRWLGLCNPELSKLITDQIGPGFETDLDKLKELVPKINKSLCGKFRTVKKTKKKQLCAEIQAKEGVLLDPDMVFDVQVKRLHEYKRQFMNALSILAIYDQLKRGQLKDLPPVAFIFGAKAAPGYDRAKAVIHWINLIADKVNNDPKTKDRLMVVFIRNYNCSWAEKIIPAADISEQISPAGTEASGTGNMKLMLNGAVTLGTFDGANVEIVEEAGRENNYIFGATVEELEKIKNSYDPVKIYNKNALLRRALDTLTDGTFPDDDGMFAELHDAILKGASWHKPDHYYVMKDFADYYETKLQAIRDAKADETGFARKCLMNVACAGKFSSDRTIRQYAKEIWKV</sequence>
<accession>A0AC61N929</accession>
<dbReference type="Proteomes" id="UP000682782">
    <property type="component" value="Chromosome"/>
</dbReference>
<protein>
    <submittedName>
        <fullName evidence="1">Glycogen/starch/alpha-glucan phosphorylase</fullName>
    </submittedName>
</protein>
<proteinExistence type="predicted"/>
<organism evidence="1 2">
    <name type="scientific">Aristaeella hokkaidonensis</name>
    <dbReference type="NCBI Taxonomy" id="3046382"/>
    <lineage>
        <taxon>Bacteria</taxon>
        <taxon>Bacillati</taxon>
        <taxon>Bacillota</taxon>
        <taxon>Clostridia</taxon>
        <taxon>Eubacteriales</taxon>
        <taxon>Aristaeellaceae</taxon>
        <taxon>Aristaeella</taxon>
    </lineage>
</organism>
<evidence type="ECO:0000313" key="1">
    <source>
        <dbReference type="EMBL" id="QUC67788.1"/>
    </source>
</evidence>
<evidence type="ECO:0000313" key="2">
    <source>
        <dbReference type="Proteomes" id="UP000682782"/>
    </source>
</evidence>
<reference evidence="1" key="1">
    <citation type="submission" date="2021-01" db="EMBL/GenBank/DDBJ databases">
        <title>Complete genome sequence of Clostridiales bacterium R-7.</title>
        <authorList>
            <person name="Mahoney-Kurpe S.C."/>
            <person name="Palevich N."/>
            <person name="Koike S."/>
            <person name="Moon C.D."/>
            <person name="Attwood G.T."/>
        </authorList>
    </citation>
    <scope>NUCLEOTIDE SEQUENCE</scope>
    <source>
        <strain evidence="1">R-7</strain>
    </source>
</reference>
<keyword evidence="2" id="KW-1185">Reference proteome</keyword>
<gene>
    <name evidence="1" type="ORF">JYE49_03535</name>
</gene>
<name>A0AC61N929_9FIRM</name>
<dbReference type="EMBL" id="CP068393">
    <property type="protein sequence ID" value="QUC67788.1"/>
    <property type="molecule type" value="Genomic_DNA"/>
</dbReference>